<dbReference type="STRING" id="371042.NG99_20165"/>
<dbReference type="OrthoDB" id="5579595at2"/>
<evidence type="ECO:0000259" key="1">
    <source>
        <dbReference type="Pfam" id="PF06812"/>
    </source>
</evidence>
<comment type="caution">
    <text evidence="3">The sequence shown here is derived from an EMBL/GenBank/DDBJ whole genome shotgun (WGS) entry which is preliminary data.</text>
</comment>
<dbReference type="Pfam" id="PF12486">
    <property type="entry name" value="VasL"/>
    <property type="match status" value="1"/>
</dbReference>
<sequence>MTHLSERYLKTGADPRPLPDYAALRDELSKLSHPARPDVNWRYAEKLCLSLFEQNGVELQSAAWYTLARMQLAGLCGLNEGLAILEALIGHQWSGLWPQPVHARMEILGGLSQRIQQMMRTLPLSYSDLGQLYLAEQQFTSLAAALQRLELKHLSQFDTLRTLMHNSAVRLENSDGAAVPAIVLPVDRARTTGIGVEGLSTAPTAANNDPVNATKWVYVVPPESQRNVEVVTDKAAPASGWKPFVAGMFAMLITGGAALSGGHFLHRPHPLVSRLEASVAPFPAPLSSAELRIFRQSLAVPATVISDTQQQLTRLQSLPQDWPLNYGQQLVRQAAALLPEDAATRQLTQAWQQKLTTSALPLEAMNGWHQGMEKLQQLSRKLSGLDEQRGKYMTVSELKSVVYSTTQAFNRAIPAEEQLRRYAASASDIEQRQVEMALEQLQKRYFLLRQEQGEAAERDAGSSSGSPG</sequence>
<keyword evidence="4" id="KW-1185">Reference proteome</keyword>
<dbReference type="Proteomes" id="UP000030351">
    <property type="component" value="Unassembled WGS sequence"/>
</dbReference>
<dbReference type="Pfam" id="PF06812">
    <property type="entry name" value="ImpA_N"/>
    <property type="match status" value="1"/>
</dbReference>
<dbReference type="AlphaFoldDB" id="A0A0A3YUW6"/>
<feature type="domain" description="ImpA C-terminal" evidence="2">
    <location>
        <begin position="308"/>
        <end position="448"/>
    </location>
</feature>
<name>A0A0A3YUW6_9GAMM</name>
<dbReference type="PANTHER" id="PTHR37024:SF5">
    <property type="entry name" value="IMPA N-TERMINAL DOMAIN-CONTAINING PROTEIN"/>
    <property type="match status" value="1"/>
</dbReference>
<reference evidence="3 4" key="1">
    <citation type="submission" date="2014-10" db="EMBL/GenBank/DDBJ databases">
        <title>Genome sequence of Erwinia typographi M043b.</title>
        <authorList>
            <person name="Chan K.-G."/>
            <person name="Tan W.-S."/>
        </authorList>
    </citation>
    <scope>NUCLEOTIDE SEQUENCE [LARGE SCALE GENOMIC DNA]</scope>
    <source>
        <strain evidence="3 4">M043b</strain>
    </source>
</reference>
<dbReference type="RefSeq" id="WP_034896918.1">
    <property type="nucleotide sequence ID" value="NZ_JRUQ01000057.1"/>
</dbReference>
<dbReference type="EMBL" id="JRUQ01000057">
    <property type="protein sequence ID" value="KGT89146.1"/>
    <property type="molecule type" value="Genomic_DNA"/>
</dbReference>
<dbReference type="InterPro" id="IPR010657">
    <property type="entry name" value="ImpA_N"/>
</dbReference>
<dbReference type="PANTHER" id="PTHR37024">
    <property type="entry name" value="TYPE VI SECRETION SYSTEM DUF2094 AND IMPA-RELATED DOMAIN PROTEIN"/>
    <property type="match status" value="1"/>
</dbReference>
<evidence type="ECO:0000313" key="4">
    <source>
        <dbReference type="Proteomes" id="UP000030351"/>
    </source>
</evidence>
<dbReference type="eggNOG" id="COG3515">
    <property type="taxonomic scope" value="Bacteria"/>
</dbReference>
<protein>
    <submittedName>
        <fullName evidence="3">Membrane protein</fullName>
    </submittedName>
</protein>
<gene>
    <name evidence="3" type="ORF">NG99_20165</name>
</gene>
<feature type="domain" description="ImpA N-terminal" evidence="1">
    <location>
        <begin position="10"/>
        <end position="111"/>
    </location>
</feature>
<evidence type="ECO:0000259" key="2">
    <source>
        <dbReference type="Pfam" id="PF12486"/>
    </source>
</evidence>
<evidence type="ECO:0000313" key="3">
    <source>
        <dbReference type="EMBL" id="KGT89146.1"/>
    </source>
</evidence>
<dbReference type="InterPro" id="IPR021069">
    <property type="entry name" value="ImpA_C"/>
</dbReference>
<accession>A0A0A3YUW6</accession>
<organism evidence="3 4">
    <name type="scientific">Erwinia typographi</name>
    <dbReference type="NCBI Taxonomy" id="371042"/>
    <lineage>
        <taxon>Bacteria</taxon>
        <taxon>Pseudomonadati</taxon>
        <taxon>Pseudomonadota</taxon>
        <taxon>Gammaproteobacteria</taxon>
        <taxon>Enterobacterales</taxon>
        <taxon>Erwiniaceae</taxon>
        <taxon>Erwinia</taxon>
    </lineage>
</organism>
<proteinExistence type="predicted"/>